<gene>
    <name evidence="1" type="ORF">MYP_847</name>
</gene>
<sequence length="60" mass="7123">MVKLGWIDSVCEDTVWGVEWSSNDMMDQRLAYPCYVSIVRCPEDNIYSKCNQLFRKERVD</sequence>
<reference evidence="1 2" key="1">
    <citation type="submission" date="2014-09" db="EMBL/GenBank/DDBJ databases">
        <title>Sporocytophaga myxococcoides PG-01 genome sequencing.</title>
        <authorList>
            <person name="Liu L."/>
            <person name="Gao P.J."/>
            <person name="Chen G.J."/>
            <person name="Wang L.S."/>
        </authorList>
    </citation>
    <scope>NUCLEOTIDE SEQUENCE [LARGE SCALE GENOMIC DNA]</scope>
    <source>
        <strain evidence="1 2">PG-01</strain>
    </source>
</reference>
<dbReference type="EMBL" id="BBLT01000001">
    <property type="protein sequence ID" value="GAL83620.1"/>
    <property type="molecule type" value="Genomic_DNA"/>
</dbReference>
<proteinExistence type="predicted"/>
<dbReference type="AlphaFoldDB" id="A0A098L9L4"/>
<name>A0A098L9L4_9BACT</name>
<dbReference type="RefSeq" id="WP_045458733.1">
    <property type="nucleotide sequence ID" value="NZ_BBLT01000001.1"/>
</dbReference>
<keyword evidence="2" id="KW-1185">Reference proteome</keyword>
<dbReference type="Proteomes" id="UP000030185">
    <property type="component" value="Unassembled WGS sequence"/>
</dbReference>
<accession>A0A098L9L4</accession>
<evidence type="ECO:0000313" key="1">
    <source>
        <dbReference type="EMBL" id="GAL83620.1"/>
    </source>
</evidence>
<protein>
    <submittedName>
        <fullName evidence="1">Uncharacterized protein</fullName>
    </submittedName>
</protein>
<comment type="caution">
    <text evidence="1">The sequence shown here is derived from an EMBL/GenBank/DDBJ whole genome shotgun (WGS) entry which is preliminary data.</text>
</comment>
<evidence type="ECO:0000313" key="2">
    <source>
        <dbReference type="Proteomes" id="UP000030185"/>
    </source>
</evidence>
<organism evidence="1 2">
    <name type="scientific">Sporocytophaga myxococcoides</name>
    <dbReference type="NCBI Taxonomy" id="153721"/>
    <lineage>
        <taxon>Bacteria</taxon>
        <taxon>Pseudomonadati</taxon>
        <taxon>Bacteroidota</taxon>
        <taxon>Cytophagia</taxon>
        <taxon>Cytophagales</taxon>
        <taxon>Cytophagaceae</taxon>
        <taxon>Sporocytophaga</taxon>
    </lineage>
</organism>